<name>A0ABN9SB31_9DINO</name>
<evidence type="ECO:0000256" key="1">
    <source>
        <dbReference type="SAM" id="Coils"/>
    </source>
</evidence>
<dbReference type="Proteomes" id="UP001189429">
    <property type="component" value="Unassembled WGS sequence"/>
</dbReference>
<keyword evidence="1" id="KW-0175">Coiled coil</keyword>
<feature type="region of interest" description="Disordered" evidence="2">
    <location>
        <begin position="387"/>
        <end position="439"/>
    </location>
</feature>
<protein>
    <submittedName>
        <fullName evidence="3">Uncharacterized protein</fullName>
    </submittedName>
</protein>
<evidence type="ECO:0000313" key="4">
    <source>
        <dbReference type="Proteomes" id="UP001189429"/>
    </source>
</evidence>
<comment type="caution">
    <text evidence="3">The sequence shown here is derived from an EMBL/GenBank/DDBJ whole genome shotgun (WGS) entry which is preliminary data.</text>
</comment>
<sequence>MTIQSAKHMRRTFEQESLALHKLLRIPPNSLRIEELLGLGPPREVLASRALEMRGTGKKQKLDPVSQHCVHVSEGLEQAAAAEVIPEVVSEMLATMLQGSLAVPKDARHAHQEGVVEMVCEALVATEVALKQAVTEAQGVVDGGTGRKVACEEDAKTKKEALAALEEDGKAKKVALAAAAASFKQAKGAVGEAQTAQMLAEADLKEARAKKGVLEGALKDMVSPLAEGTLPEGEVAGTVSRLKAALKKFVLVESLMTALPNALSKPPSTRGAFDVMVVSQLNEEMGKLISSLDATISQGDSTNKERSAALAVAEAALDESKRGQLAAAQAFRDARDALDKARGELKEAERRLKELGPESKRSQGALDEAQAILELFQAGALASAQELKARLTPPPEPEPASEAPLAEAEVGAPMEEAAPAEEEASPPAGAAEPAAAPAA</sequence>
<accession>A0ABN9SB31</accession>
<feature type="compositionally biased region" description="Low complexity" evidence="2">
    <location>
        <begin position="400"/>
        <end position="417"/>
    </location>
</feature>
<evidence type="ECO:0000256" key="2">
    <source>
        <dbReference type="SAM" id="MobiDB-lite"/>
    </source>
</evidence>
<proteinExistence type="predicted"/>
<gene>
    <name evidence="3" type="ORF">PCOR1329_LOCUS27088</name>
</gene>
<keyword evidence="4" id="KW-1185">Reference proteome</keyword>
<feature type="coiled-coil region" evidence="1">
    <location>
        <begin position="331"/>
        <end position="358"/>
    </location>
</feature>
<organism evidence="3 4">
    <name type="scientific">Prorocentrum cordatum</name>
    <dbReference type="NCBI Taxonomy" id="2364126"/>
    <lineage>
        <taxon>Eukaryota</taxon>
        <taxon>Sar</taxon>
        <taxon>Alveolata</taxon>
        <taxon>Dinophyceae</taxon>
        <taxon>Prorocentrales</taxon>
        <taxon>Prorocentraceae</taxon>
        <taxon>Prorocentrum</taxon>
    </lineage>
</organism>
<feature type="compositionally biased region" description="Low complexity" evidence="2">
    <location>
        <begin position="425"/>
        <end position="439"/>
    </location>
</feature>
<reference evidence="3" key="1">
    <citation type="submission" date="2023-10" db="EMBL/GenBank/DDBJ databases">
        <authorList>
            <person name="Chen Y."/>
            <person name="Shah S."/>
            <person name="Dougan E. K."/>
            <person name="Thang M."/>
            <person name="Chan C."/>
        </authorList>
    </citation>
    <scope>NUCLEOTIDE SEQUENCE [LARGE SCALE GENOMIC DNA]</scope>
</reference>
<dbReference type="EMBL" id="CAUYUJ010009757">
    <property type="protein sequence ID" value="CAK0827584.1"/>
    <property type="molecule type" value="Genomic_DNA"/>
</dbReference>
<evidence type="ECO:0000313" key="3">
    <source>
        <dbReference type="EMBL" id="CAK0827584.1"/>
    </source>
</evidence>